<evidence type="ECO:0000313" key="5">
    <source>
        <dbReference type="EMBL" id="KAG0549666.1"/>
    </source>
</evidence>
<dbReference type="PROSITE" id="PS00375">
    <property type="entry name" value="UDPGT"/>
    <property type="match status" value="1"/>
</dbReference>
<evidence type="ECO:0000256" key="3">
    <source>
        <dbReference type="RuleBase" id="RU003718"/>
    </source>
</evidence>
<dbReference type="Pfam" id="PF00201">
    <property type="entry name" value="UDPGT"/>
    <property type="match status" value="1"/>
</dbReference>
<comment type="similarity">
    <text evidence="1 3">Belongs to the UDP-glycosyltransferase family.</text>
</comment>
<keyword evidence="2 3" id="KW-0808">Transferase</keyword>
<gene>
    <name evidence="5" type="ORF">BDA96_01G274600</name>
</gene>
<dbReference type="Gene3D" id="3.40.50.2000">
    <property type="entry name" value="Glycogen Phosphorylase B"/>
    <property type="match status" value="2"/>
</dbReference>
<proteinExistence type="inferred from homology"/>
<dbReference type="PANTHER" id="PTHR11926:SF1556">
    <property type="entry name" value="GLYCOSYLTRANSFERASE"/>
    <property type="match status" value="1"/>
</dbReference>
<dbReference type="InterPro" id="IPR002213">
    <property type="entry name" value="UDP_glucos_trans"/>
</dbReference>
<protein>
    <recommendedName>
        <fullName evidence="4">Glycosyltransferase</fullName>
        <ecNumber evidence="4">2.4.1.-</ecNumber>
    </recommendedName>
</protein>
<dbReference type="AlphaFoldDB" id="A0A921S149"/>
<keyword evidence="3" id="KW-0328">Glycosyltransferase</keyword>
<dbReference type="EC" id="2.4.1.-" evidence="4"/>
<accession>A0A921S149</accession>
<organism evidence="5 6">
    <name type="scientific">Sorghum bicolor</name>
    <name type="common">Sorghum</name>
    <name type="synonym">Sorghum vulgare</name>
    <dbReference type="NCBI Taxonomy" id="4558"/>
    <lineage>
        <taxon>Eukaryota</taxon>
        <taxon>Viridiplantae</taxon>
        <taxon>Streptophyta</taxon>
        <taxon>Embryophyta</taxon>
        <taxon>Tracheophyta</taxon>
        <taxon>Spermatophyta</taxon>
        <taxon>Magnoliopsida</taxon>
        <taxon>Liliopsida</taxon>
        <taxon>Poales</taxon>
        <taxon>Poaceae</taxon>
        <taxon>PACMAD clade</taxon>
        <taxon>Panicoideae</taxon>
        <taxon>Andropogonodae</taxon>
        <taxon>Andropogoneae</taxon>
        <taxon>Sorghinae</taxon>
        <taxon>Sorghum</taxon>
    </lineage>
</organism>
<reference evidence="5" key="1">
    <citation type="journal article" date="2019" name="BMC Genomics">
        <title>A new reference genome for Sorghum bicolor reveals high levels of sequence similarity between sweet and grain genotypes: implications for the genetics of sugar metabolism.</title>
        <authorList>
            <person name="Cooper E.A."/>
            <person name="Brenton Z.W."/>
            <person name="Flinn B.S."/>
            <person name="Jenkins J."/>
            <person name="Shu S."/>
            <person name="Flowers D."/>
            <person name="Luo F."/>
            <person name="Wang Y."/>
            <person name="Xia P."/>
            <person name="Barry K."/>
            <person name="Daum C."/>
            <person name="Lipzen A."/>
            <person name="Yoshinaga Y."/>
            <person name="Schmutz J."/>
            <person name="Saski C."/>
            <person name="Vermerris W."/>
            <person name="Kresovich S."/>
        </authorList>
    </citation>
    <scope>NUCLEOTIDE SEQUENCE</scope>
</reference>
<dbReference type="FunFam" id="3.40.50.2000:FF:000237">
    <property type="entry name" value="Glycosyltransferase"/>
    <property type="match status" value="1"/>
</dbReference>
<dbReference type="InterPro" id="IPR035595">
    <property type="entry name" value="UDP_glycos_trans_CS"/>
</dbReference>
<comment type="caution">
    <text evidence="5">The sequence shown here is derived from an EMBL/GenBank/DDBJ whole genome shotgun (WGS) entry which is preliminary data.</text>
</comment>
<evidence type="ECO:0000256" key="2">
    <source>
        <dbReference type="ARBA" id="ARBA00022679"/>
    </source>
</evidence>
<evidence type="ECO:0000256" key="4">
    <source>
        <dbReference type="RuleBase" id="RU362057"/>
    </source>
</evidence>
<dbReference type="PANTHER" id="PTHR11926">
    <property type="entry name" value="GLUCOSYL/GLUCURONOSYL TRANSFERASES"/>
    <property type="match status" value="1"/>
</dbReference>
<dbReference type="Proteomes" id="UP000807115">
    <property type="component" value="Chromosome 1"/>
</dbReference>
<dbReference type="EMBL" id="CM027680">
    <property type="protein sequence ID" value="KAG0549666.1"/>
    <property type="molecule type" value="Genomic_DNA"/>
</dbReference>
<name>A0A921S149_SORBI</name>
<sequence length="427" mass="46958">MAGSNNVSVDMLLVSYPAQGHINPLFHFGKRLASHDGVRCTLAVARSALGSSVGDVHEYLARLESAGSRTLDELLGSESSRGRPVRVVVYDAFLLWVPRVARQHGASCAAFFTQACSVNVVLADLPGLPKGLQLEPPDCSSFLTQQHDDSSSTSTYLDLLLQQCQGLEVADHVLINFFYELQTEEAEYMAPRWAARTVGPTLPSAYLDNRMPDDSSYSFSLHAPMATECKAWLANRSARSVVYVSFGSIAAPGPDQLAEMAQGLYNSGKAFLWVVRGSETSKLPQSFISKMKESEERGLIVAWSSQLEVLAHPAVGCFVTHCGWNSTMEGLGIGVPMVAMPQWSDQLMNAKYIEDVWRVGVRARPDVEGVVSKDEVERCVRQVMDGENSKEYMENAINWKEKTKRAMSEGGSSDRNIIEFLGKFGWN</sequence>
<dbReference type="SUPFAM" id="SSF53756">
    <property type="entry name" value="UDP-Glycosyltransferase/glycogen phosphorylase"/>
    <property type="match status" value="1"/>
</dbReference>
<evidence type="ECO:0000256" key="1">
    <source>
        <dbReference type="ARBA" id="ARBA00009995"/>
    </source>
</evidence>
<evidence type="ECO:0000313" key="6">
    <source>
        <dbReference type="Proteomes" id="UP000807115"/>
    </source>
</evidence>
<dbReference type="GO" id="GO:0008194">
    <property type="term" value="F:UDP-glycosyltransferase activity"/>
    <property type="evidence" value="ECO:0007669"/>
    <property type="project" value="InterPro"/>
</dbReference>
<reference evidence="5" key="2">
    <citation type="submission" date="2020-10" db="EMBL/GenBank/DDBJ databases">
        <authorList>
            <person name="Cooper E.A."/>
            <person name="Brenton Z.W."/>
            <person name="Flinn B.S."/>
            <person name="Jenkins J."/>
            <person name="Shu S."/>
            <person name="Flowers D."/>
            <person name="Luo F."/>
            <person name="Wang Y."/>
            <person name="Xia P."/>
            <person name="Barry K."/>
            <person name="Daum C."/>
            <person name="Lipzen A."/>
            <person name="Yoshinaga Y."/>
            <person name="Schmutz J."/>
            <person name="Saski C."/>
            <person name="Vermerris W."/>
            <person name="Kresovich S."/>
        </authorList>
    </citation>
    <scope>NUCLEOTIDE SEQUENCE</scope>
</reference>
<dbReference type="CDD" id="cd03784">
    <property type="entry name" value="GT1_Gtf-like"/>
    <property type="match status" value="1"/>
</dbReference>